<accession>A0A1V2UXG3</accession>
<dbReference type="AlphaFoldDB" id="A0A1V2UXG3"/>
<protein>
    <submittedName>
        <fullName evidence="1">Uncharacterized protein</fullName>
    </submittedName>
</protein>
<evidence type="ECO:0000313" key="1">
    <source>
        <dbReference type="EMBL" id="ONN54651.1"/>
    </source>
</evidence>
<organism evidence="1 2">
    <name type="scientific">Acinetobacter genomosp. 33YU</name>
    <dbReference type="NCBI Taxonomy" id="1675530"/>
    <lineage>
        <taxon>Bacteria</taxon>
        <taxon>Pseudomonadati</taxon>
        <taxon>Pseudomonadota</taxon>
        <taxon>Gammaproteobacteria</taxon>
        <taxon>Moraxellales</taxon>
        <taxon>Moraxellaceae</taxon>
        <taxon>Acinetobacter</taxon>
    </lineage>
</organism>
<evidence type="ECO:0000313" key="2">
    <source>
        <dbReference type="Proteomes" id="UP000189376"/>
    </source>
</evidence>
<dbReference type="EMBL" id="LFZS01000005">
    <property type="protein sequence ID" value="ONN54651.1"/>
    <property type="molecule type" value="Genomic_DNA"/>
</dbReference>
<proteinExistence type="predicted"/>
<keyword evidence="2" id="KW-1185">Reference proteome</keyword>
<dbReference type="Proteomes" id="UP000189376">
    <property type="component" value="Unassembled WGS sequence"/>
</dbReference>
<sequence length="297" mass="33596">MNSSFILINEAMAPIRKNMALLETLLSMISTADQDHGDQSPSFHINIHAGIELPDHEIAYTTLKGFAELTEDHNLCIYMNPELSENGFMLLSTQNVVPDCYDNSIFVDLSNQLCNFFNQEVQQLNDQAQTALKLLLQHKINGTAIRTFNPEQLQILQKIAALDSFMLDDQRDWFYFSEVTIDNAYKDMKKGLELLVLNEDIKDALKQLLDANNMEFCDLPILVVLYPLLVKSEENNELVQACLSHLIGNNLINEPFIAGVQLEAGAFNSEMNTYTLLPHMKAVKELLIDIEADLTKV</sequence>
<comment type="caution">
    <text evidence="1">The sequence shown here is derived from an EMBL/GenBank/DDBJ whole genome shotgun (WGS) entry which is preliminary data.</text>
</comment>
<gene>
    <name evidence="1" type="ORF">AC058_09060</name>
</gene>
<reference evidence="1 2" key="1">
    <citation type="submission" date="2015-07" db="EMBL/GenBank/DDBJ databases">
        <title>Acinetobacter yuneri, a novel member of Acinetobacter calcoaceticus-Acinetobacter baumannii complex isolated from clinical specimen.</title>
        <authorList>
            <person name="Yu Y."/>
        </authorList>
    </citation>
    <scope>NUCLEOTIDE SEQUENCE [LARGE SCALE GENOMIC DNA]</scope>
    <source>
        <strain evidence="1 2">A362</strain>
    </source>
</reference>
<dbReference type="RefSeq" id="WP_005006080.1">
    <property type="nucleotide sequence ID" value="NZ_LFZS01000005.1"/>
</dbReference>
<name>A0A1V2UXG3_9GAMM</name>